<dbReference type="Proteomes" id="UP000462014">
    <property type="component" value="Unassembled WGS sequence"/>
</dbReference>
<name>A0A7K1SZN3_9SPHI</name>
<sequence>MSFHIISVIALIIIILYLRKIQDVLIDIRTDLFDFKSEKAEVEYWISKAKGNRELEYEALLKIVFSALLNPLIKPENRRKRYDELKELYQENFEQAGFKFPEYLFLNE</sequence>
<dbReference type="AlphaFoldDB" id="A0A7K1SZN3"/>
<evidence type="ECO:0000313" key="2">
    <source>
        <dbReference type="Proteomes" id="UP000462014"/>
    </source>
</evidence>
<protein>
    <submittedName>
        <fullName evidence="1">Uncharacterized protein</fullName>
    </submittedName>
</protein>
<proteinExistence type="predicted"/>
<organism evidence="1 2">
    <name type="scientific">Mucilaginibacter arboris</name>
    <dbReference type="NCBI Taxonomy" id="2682090"/>
    <lineage>
        <taxon>Bacteria</taxon>
        <taxon>Pseudomonadati</taxon>
        <taxon>Bacteroidota</taxon>
        <taxon>Sphingobacteriia</taxon>
        <taxon>Sphingobacteriales</taxon>
        <taxon>Sphingobacteriaceae</taxon>
        <taxon>Mucilaginibacter</taxon>
    </lineage>
</organism>
<dbReference type="RefSeq" id="WP_157568364.1">
    <property type="nucleotide sequence ID" value="NZ_WPIK01000014.1"/>
</dbReference>
<comment type="caution">
    <text evidence="1">The sequence shown here is derived from an EMBL/GenBank/DDBJ whole genome shotgun (WGS) entry which is preliminary data.</text>
</comment>
<reference evidence="1 2" key="1">
    <citation type="submission" date="2019-12" db="EMBL/GenBank/DDBJ databases">
        <title>Mucilaginibacter sp. HMF7410 genome sequencing and assembly.</title>
        <authorList>
            <person name="Kang H."/>
            <person name="Cha I."/>
            <person name="Kim H."/>
            <person name="Joh K."/>
        </authorList>
    </citation>
    <scope>NUCLEOTIDE SEQUENCE [LARGE SCALE GENOMIC DNA]</scope>
    <source>
        <strain evidence="1 2">HMF7410</strain>
    </source>
</reference>
<accession>A0A7K1SZN3</accession>
<dbReference type="EMBL" id="WPIK01000014">
    <property type="protein sequence ID" value="MVN22775.1"/>
    <property type="molecule type" value="Genomic_DNA"/>
</dbReference>
<keyword evidence="2" id="KW-1185">Reference proteome</keyword>
<evidence type="ECO:0000313" key="1">
    <source>
        <dbReference type="EMBL" id="MVN22775.1"/>
    </source>
</evidence>
<gene>
    <name evidence="1" type="ORF">GO621_14700</name>
</gene>